<dbReference type="EMBL" id="JABFAE010302417">
    <property type="protein sequence ID" value="MBA0844712.1"/>
    <property type="molecule type" value="Genomic_DNA"/>
</dbReference>
<keyword evidence="2" id="KW-1185">Reference proteome</keyword>
<evidence type="ECO:0000313" key="1">
    <source>
        <dbReference type="EMBL" id="MBA0844712.1"/>
    </source>
</evidence>
<accession>A0A7J9KE15</accession>
<evidence type="ECO:0000313" key="2">
    <source>
        <dbReference type="Proteomes" id="UP000593575"/>
    </source>
</evidence>
<dbReference type="AlphaFoldDB" id="A0A7J9KE15"/>
<reference evidence="1 2" key="1">
    <citation type="journal article" date="2019" name="Genome Biol. Evol.">
        <title>Insights into the evolution of the New World diploid cottons (Gossypium, subgenus Houzingenia) based on genome sequencing.</title>
        <authorList>
            <person name="Grover C.E."/>
            <person name="Arick M.A. 2nd"/>
            <person name="Thrash A."/>
            <person name="Conover J.L."/>
            <person name="Sanders W.S."/>
            <person name="Peterson D.G."/>
            <person name="Frelichowski J.E."/>
            <person name="Scheffler J.A."/>
            <person name="Scheffler B.E."/>
            <person name="Wendel J.F."/>
        </authorList>
    </citation>
    <scope>NUCLEOTIDE SEQUENCE [LARGE SCALE GENOMIC DNA]</scope>
    <source>
        <strain evidence="1">6</strain>
        <tissue evidence="1">Leaf</tissue>
    </source>
</reference>
<evidence type="ECO:0008006" key="3">
    <source>
        <dbReference type="Google" id="ProtNLM"/>
    </source>
</evidence>
<gene>
    <name evidence="1" type="ORF">Goarm_022550</name>
</gene>
<organism evidence="1 2">
    <name type="scientific">Gossypium armourianum</name>
    <dbReference type="NCBI Taxonomy" id="34283"/>
    <lineage>
        <taxon>Eukaryota</taxon>
        <taxon>Viridiplantae</taxon>
        <taxon>Streptophyta</taxon>
        <taxon>Embryophyta</taxon>
        <taxon>Tracheophyta</taxon>
        <taxon>Spermatophyta</taxon>
        <taxon>Magnoliopsida</taxon>
        <taxon>eudicotyledons</taxon>
        <taxon>Gunneridae</taxon>
        <taxon>Pentapetalae</taxon>
        <taxon>rosids</taxon>
        <taxon>malvids</taxon>
        <taxon>Malvales</taxon>
        <taxon>Malvaceae</taxon>
        <taxon>Malvoideae</taxon>
        <taxon>Gossypium</taxon>
    </lineage>
</organism>
<comment type="caution">
    <text evidence="1">The sequence shown here is derived from an EMBL/GenBank/DDBJ whole genome shotgun (WGS) entry which is preliminary data.</text>
</comment>
<sequence>MMMVEKAESYAFEASIKLACQLHIKGDVLFETDHASFVNNLRNQSIDVTITGTKIKT</sequence>
<dbReference type="Proteomes" id="UP000593575">
    <property type="component" value="Unassembled WGS sequence"/>
</dbReference>
<name>A0A7J9KE15_9ROSI</name>
<protein>
    <recommendedName>
        <fullName evidence="3">RNase H type-1 domain-containing protein</fullName>
    </recommendedName>
</protein>
<proteinExistence type="predicted"/>